<protein>
    <submittedName>
        <fullName evidence="3">Probable replication factor C subunit 1</fullName>
    </submittedName>
</protein>
<keyword evidence="2" id="KW-1185">Reference proteome</keyword>
<sequence>MSNQTSDVKPTQSPKQSLVPIGKPITPINNKLAGTVATDTNPAKLVNPQISTNCKTPNKRKVAFTEIDMFQSTSPAKKQKQLGSTTQNIPDSPSETNRSQQSPIETSNGDGNSKGIRARGRPRKKPVTQMELCKGKPNTEDQDVKQKPVENGEVSVGNCASGKNFDGDQETEIADRNSCEISKNQLEAQEKMEATTSATTPTLSGPPSKSPRVSTSPHIARSSPRLSRTSQEFEENKETRTNQTTNSPVPKARESSKEQVTKLRKTSASSSMISKDIPKSPKRTKTSSGKKETPSTNEFDSSSEDVPNTLQSPVLRSSRKSVPLGPATSNVLELIQSENSALKDTSKPLLSETTSISSPKRRSTGTTSS</sequence>
<organism evidence="2 3">
    <name type="scientific">Diaphorina citri</name>
    <name type="common">Asian citrus psyllid</name>
    <dbReference type="NCBI Taxonomy" id="121845"/>
    <lineage>
        <taxon>Eukaryota</taxon>
        <taxon>Metazoa</taxon>
        <taxon>Ecdysozoa</taxon>
        <taxon>Arthropoda</taxon>
        <taxon>Hexapoda</taxon>
        <taxon>Insecta</taxon>
        <taxon>Pterygota</taxon>
        <taxon>Neoptera</taxon>
        <taxon>Paraneoptera</taxon>
        <taxon>Hemiptera</taxon>
        <taxon>Sternorrhyncha</taxon>
        <taxon>Psylloidea</taxon>
        <taxon>Psyllidae</taxon>
        <taxon>Diaphorininae</taxon>
        <taxon>Diaphorina</taxon>
    </lineage>
</organism>
<dbReference type="KEGG" id="dci:103521183"/>
<dbReference type="Proteomes" id="UP000079169">
    <property type="component" value="Unplaced"/>
</dbReference>
<name>A0A1S4EPY3_DIACI</name>
<feature type="region of interest" description="Disordered" evidence="1">
    <location>
        <begin position="1"/>
        <end position="25"/>
    </location>
</feature>
<feature type="compositionally biased region" description="Polar residues" evidence="1">
    <location>
        <begin position="1"/>
        <end position="16"/>
    </location>
</feature>
<evidence type="ECO:0000256" key="1">
    <source>
        <dbReference type="SAM" id="MobiDB-lite"/>
    </source>
</evidence>
<dbReference type="RefSeq" id="XP_017304224.1">
    <property type="nucleotide sequence ID" value="XM_017448735.2"/>
</dbReference>
<feature type="compositionally biased region" description="Basic and acidic residues" evidence="1">
    <location>
        <begin position="133"/>
        <end position="150"/>
    </location>
</feature>
<reference evidence="3" key="1">
    <citation type="submission" date="2025-08" db="UniProtKB">
        <authorList>
            <consortium name="RefSeq"/>
        </authorList>
    </citation>
    <scope>IDENTIFICATION</scope>
</reference>
<proteinExistence type="predicted"/>
<evidence type="ECO:0000313" key="3">
    <source>
        <dbReference type="RefSeq" id="XP_017304224.1"/>
    </source>
</evidence>
<feature type="compositionally biased region" description="Basic and acidic residues" evidence="1">
    <location>
        <begin position="251"/>
        <end position="261"/>
    </location>
</feature>
<gene>
    <name evidence="3" type="primary">LOC103521183</name>
</gene>
<feature type="compositionally biased region" description="Polar residues" evidence="1">
    <location>
        <begin position="194"/>
        <end position="217"/>
    </location>
</feature>
<evidence type="ECO:0000313" key="2">
    <source>
        <dbReference type="Proteomes" id="UP000079169"/>
    </source>
</evidence>
<feature type="compositionally biased region" description="Basic residues" evidence="1">
    <location>
        <begin position="116"/>
        <end position="126"/>
    </location>
</feature>
<feature type="region of interest" description="Disordered" evidence="1">
    <location>
        <begin position="65"/>
        <end position="325"/>
    </location>
</feature>
<feature type="region of interest" description="Disordered" evidence="1">
    <location>
        <begin position="39"/>
        <end position="58"/>
    </location>
</feature>
<feature type="compositionally biased region" description="Polar residues" evidence="1">
    <location>
        <begin position="294"/>
        <end position="315"/>
    </location>
</feature>
<feature type="compositionally biased region" description="Polar residues" evidence="1">
    <location>
        <begin position="351"/>
        <end position="369"/>
    </location>
</feature>
<feature type="region of interest" description="Disordered" evidence="1">
    <location>
        <begin position="339"/>
        <end position="369"/>
    </location>
</feature>
<accession>A0A1S4EPY3</accession>
<dbReference type="AlphaFoldDB" id="A0A1S4EPY3"/>
<dbReference type="PaxDb" id="121845-A0A1S4EPY3"/>
<dbReference type="GeneID" id="103521183"/>
<feature type="compositionally biased region" description="Polar residues" evidence="1">
    <location>
        <begin position="70"/>
        <end position="111"/>
    </location>
</feature>